<keyword evidence="1" id="KW-0732">Signal</keyword>
<accession>A0A1G5ZMM9</accession>
<evidence type="ECO:0008006" key="4">
    <source>
        <dbReference type="Google" id="ProtNLM"/>
    </source>
</evidence>
<keyword evidence="3" id="KW-1185">Reference proteome</keyword>
<dbReference type="EMBL" id="FMXE01000047">
    <property type="protein sequence ID" value="SDA95850.1"/>
    <property type="molecule type" value="Genomic_DNA"/>
</dbReference>
<dbReference type="SUPFAM" id="SSF82171">
    <property type="entry name" value="DPP6 N-terminal domain-like"/>
    <property type="match status" value="1"/>
</dbReference>
<evidence type="ECO:0000313" key="2">
    <source>
        <dbReference type="EMBL" id="SDA95850.1"/>
    </source>
</evidence>
<dbReference type="RefSeq" id="WP_092734583.1">
    <property type="nucleotide sequence ID" value="NZ_FMXE01000047.1"/>
</dbReference>
<protein>
    <recommendedName>
        <fullName evidence="4">DUF4221 domain-containing protein</fullName>
    </recommendedName>
</protein>
<sequence length="384" mass="43662">MNKQLLIGVLMLGLVSFSCGNSKNTGSNTEGNMLKNLSFTADTVLVDPGDYLLNLQFGLLKADFSDDGKYLYHLHPSDQVLSVIDLEKLKIERQIQYEKEGPNGMPDFAITTQFLGDNKLLFLGMQNSGIFNLGAEKLTSLNRDSVKLEGITTEKDYTFFYQLEAAPKHNLLFSIPHNVESEQYSLAIFDMDSLNGKVIGLPEFGFLSNFELIFREGRSSSTANTASVQLSTERDQVLVYSQGTSSFYRYDILKDTLVFKTYEHKLVPNQKTPPASPQLKSKEEFDEAANYTKDQISFGDFLWDENRGQYFRFGSIRKPILDPQAPPKNEVFLFAYDSDFNLLGEVEIKELNFQPSWPFFKDGKLWSYVNVEDELGFAVMDFKF</sequence>
<evidence type="ECO:0000256" key="1">
    <source>
        <dbReference type="SAM" id="SignalP"/>
    </source>
</evidence>
<proteinExistence type="predicted"/>
<feature type="chain" id="PRO_5011694991" description="DUF4221 domain-containing protein" evidence="1">
    <location>
        <begin position="21"/>
        <end position="384"/>
    </location>
</feature>
<organism evidence="2 3">
    <name type="scientific">Algoriphagus alkaliphilus</name>
    <dbReference type="NCBI Taxonomy" id="279824"/>
    <lineage>
        <taxon>Bacteria</taxon>
        <taxon>Pseudomonadati</taxon>
        <taxon>Bacteroidota</taxon>
        <taxon>Cytophagia</taxon>
        <taxon>Cytophagales</taxon>
        <taxon>Cyclobacteriaceae</taxon>
        <taxon>Algoriphagus</taxon>
    </lineage>
</organism>
<evidence type="ECO:0000313" key="3">
    <source>
        <dbReference type="Proteomes" id="UP000198756"/>
    </source>
</evidence>
<name>A0A1G5ZMM9_9BACT</name>
<dbReference type="Proteomes" id="UP000198756">
    <property type="component" value="Unassembled WGS sequence"/>
</dbReference>
<dbReference type="AlphaFoldDB" id="A0A1G5ZMM9"/>
<dbReference type="PROSITE" id="PS51257">
    <property type="entry name" value="PROKAR_LIPOPROTEIN"/>
    <property type="match status" value="1"/>
</dbReference>
<dbReference type="InterPro" id="IPR025316">
    <property type="entry name" value="DUF4221"/>
</dbReference>
<dbReference type="Pfam" id="PF13970">
    <property type="entry name" value="DUF4221"/>
    <property type="match status" value="1"/>
</dbReference>
<feature type="signal peptide" evidence="1">
    <location>
        <begin position="1"/>
        <end position="20"/>
    </location>
</feature>
<dbReference type="STRING" id="279824.SAMN03080617_04138"/>
<reference evidence="3" key="1">
    <citation type="submission" date="2016-10" db="EMBL/GenBank/DDBJ databases">
        <authorList>
            <person name="Varghese N."/>
            <person name="Submissions S."/>
        </authorList>
    </citation>
    <scope>NUCLEOTIDE SEQUENCE [LARGE SCALE GENOMIC DNA]</scope>
    <source>
        <strain evidence="3">DSM 22703</strain>
    </source>
</reference>
<gene>
    <name evidence="2" type="ORF">SAMN03080617_04138</name>
</gene>
<dbReference type="OrthoDB" id="833511at2"/>